<dbReference type="PROSITE" id="PS51257">
    <property type="entry name" value="PROKAR_LIPOPROTEIN"/>
    <property type="match status" value="1"/>
</dbReference>
<evidence type="ECO:0000256" key="1">
    <source>
        <dbReference type="SAM" id="MobiDB-lite"/>
    </source>
</evidence>
<evidence type="ECO:0008006" key="4">
    <source>
        <dbReference type="Google" id="ProtNLM"/>
    </source>
</evidence>
<protein>
    <recommendedName>
        <fullName evidence="4">Lipoprotein</fullName>
    </recommendedName>
</protein>
<dbReference type="KEGG" id="vg:60324620"/>
<feature type="compositionally biased region" description="Low complexity" evidence="1">
    <location>
        <begin position="67"/>
        <end position="81"/>
    </location>
</feature>
<accession>A0A410TBP9</accession>
<feature type="region of interest" description="Disordered" evidence="1">
    <location>
        <begin position="46"/>
        <end position="81"/>
    </location>
</feature>
<evidence type="ECO:0000313" key="3">
    <source>
        <dbReference type="Proteomes" id="UP000290331"/>
    </source>
</evidence>
<dbReference type="RefSeq" id="YP_009953153.1">
    <property type="nucleotide sequence ID" value="NC_051619.1"/>
</dbReference>
<evidence type="ECO:0000313" key="2">
    <source>
        <dbReference type="EMBL" id="QAU06480.1"/>
    </source>
</evidence>
<reference evidence="2 3" key="1">
    <citation type="submission" date="2019-01" db="EMBL/GenBank/DDBJ databases">
        <authorList>
            <person name="Kinder M."/>
            <person name="Sitio E."/>
            <person name="Ackerson L."/>
            <person name="Anderson L."/>
            <person name="Cottrell A."/>
            <person name="Eggleston T."/>
            <person name="Kiefer A."/>
            <person name="Ukcamaj A."/>
            <person name="Vendrell P."/>
            <person name="Waytashek C."/>
            <person name="Yeo A."/>
            <person name="Braley A.B."/>
            <person name="Ettinger A.-S.H."/>
            <person name="Ettinger W.F."/>
            <person name="Anders K.R."/>
            <person name="Bradley K.W."/>
            <person name="Asai D.J."/>
            <person name="Bowman C.A."/>
            <person name="Russell D.A."/>
            <person name="Pope W.H."/>
            <person name="Jacobs-Sera D."/>
            <person name="Hendrix R.W."/>
            <person name="Hatfull G.F."/>
        </authorList>
    </citation>
    <scope>NUCLEOTIDE SEQUENCE [LARGE SCALE GENOMIC DNA]</scope>
</reference>
<organism evidence="2 3">
    <name type="scientific">Mycobacterium phage KiSi</name>
    <dbReference type="NCBI Taxonomy" id="2507856"/>
    <lineage>
        <taxon>Viruses</taxon>
        <taxon>Duplodnaviria</taxon>
        <taxon>Heunggongvirae</taxon>
        <taxon>Uroviricota</taxon>
        <taxon>Caudoviricetes</taxon>
        <taxon>Weiservirinae</taxon>
        <taxon>Anayavirus</taxon>
        <taxon>Anayavirus kisi</taxon>
    </lineage>
</organism>
<dbReference type="Proteomes" id="UP000290331">
    <property type="component" value="Segment"/>
</dbReference>
<proteinExistence type="predicted"/>
<keyword evidence="3" id="KW-1185">Reference proteome</keyword>
<feature type="compositionally biased region" description="Pro residues" evidence="1">
    <location>
        <begin position="47"/>
        <end position="66"/>
    </location>
</feature>
<sequence>MSARRLAAAVAVGSLLVVSVAACEGDDCGRRNNGMALVSHEVALAPAPVPRPPSPPRPPAPRPVTPSRPSTGTYGTPGSPGYVQSPVIWPVFLGGGGCR</sequence>
<dbReference type="EMBL" id="MK376955">
    <property type="protein sequence ID" value="QAU06480.1"/>
    <property type="molecule type" value="Genomic_DNA"/>
</dbReference>
<gene>
    <name evidence="2" type="primary">62</name>
    <name evidence="2" type="ORF">SEA_KISI_62</name>
</gene>
<dbReference type="GeneID" id="60324620"/>
<name>A0A410TBP9_9CAUD</name>